<reference evidence="2 3" key="1">
    <citation type="journal article" date="2019" name="Genome Biol. Evol.">
        <title>Insights into the evolution of the New World diploid cottons (Gossypium, subgenus Houzingenia) based on genome sequencing.</title>
        <authorList>
            <person name="Grover C.E."/>
            <person name="Arick M.A. 2nd"/>
            <person name="Thrash A."/>
            <person name="Conover J.L."/>
            <person name="Sanders W.S."/>
            <person name="Peterson D.G."/>
            <person name="Frelichowski J.E."/>
            <person name="Scheffler J.A."/>
            <person name="Scheffler B.E."/>
            <person name="Wendel J.F."/>
        </authorList>
    </citation>
    <scope>NUCLEOTIDE SEQUENCE [LARGE SCALE GENOMIC DNA]</scope>
    <source>
        <strain evidence="2">6</strain>
        <tissue evidence="2">Leaf</tissue>
    </source>
</reference>
<keyword evidence="1" id="KW-1133">Transmembrane helix</keyword>
<organism evidence="2 3">
    <name type="scientific">Gossypium armourianum</name>
    <dbReference type="NCBI Taxonomy" id="34283"/>
    <lineage>
        <taxon>Eukaryota</taxon>
        <taxon>Viridiplantae</taxon>
        <taxon>Streptophyta</taxon>
        <taxon>Embryophyta</taxon>
        <taxon>Tracheophyta</taxon>
        <taxon>Spermatophyta</taxon>
        <taxon>Magnoliopsida</taxon>
        <taxon>eudicotyledons</taxon>
        <taxon>Gunneridae</taxon>
        <taxon>Pentapetalae</taxon>
        <taxon>rosids</taxon>
        <taxon>malvids</taxon>
        <taxon>Malvales</taxon>
        <taxon>Malvaceae</taxon>
        <taxon>Malvoideae</taxon>
        <taxon>Gossypium</taxon>
    </lineage>
</organism>
<sequence length="133" mass="15468">MKKDLLTSFVVVELSKFLEIVVCMHSINAVFLIGDTILNCMVSSTFLYSPNGYVIQTPMWPYPFLDLSSSYAPLWYTFNLLLDIIMIYVHDVRREYLGIGVMLIPCYGIFALIVKLKDFSLSRTFRDSYRKLR</sequence>
<evidence type="ECO:0000256" key="1">
    <source>
        <dbReference type="SAM" id="Phobius"/>
    </source>
</evidence>
<evidence type="ECO:0000313" key="3">
    <source>
        <dbReference type="Proteomes" id="UP000593575"/>
    </source>
</evidence>
<keyword evidence="3" id="KW-1185">Reference proteome</keyword>
<dbReference type="GO" id="GO:0016020">
    <property type="term" value="C:membrane"/>
    <property type="evidence" value="ECO:0007669"/>
    <property type="project" value="TreeGrafter"/>
</dbReference>
<dbReference type="AlphaFoldDB" id="A0A7J9JUH0"/>
<keyword evidence="1" id="KW-0812">Transmembrane</keyword>
<feature type="transmembrane region" description="Helical" evidence="1">
    <location>
        <begin position="68"/>
        <end position="89"/>
    </location>
</feature>
<proteinExistence type="predicted"/>
<evidence type="ECO:0000313" key="2">
    <source>
        <dbReference type="EMBL" id="MBA0837831.1"/>
    </source>
</evidence>
<feature type="transmembrane region" description="Helical" evidence="1">
    <location>
        <begin position="96"/>
        <end position="114"/>
    </location>
</feature>
<keyword evidence="1" id="KW-0472">Membrane</keyword>
<name>A0A7J9JUH0_9ROSI</name>
<dbReference type="PANTHER" id="PTHR12242">
    <property type="entry name" value="OS02G0130600 PROTEIN-RELATED"/>
    <property type="match status" value="1"/>
</dbReference>
<dbReference type="EMBL" id="JABFAE010000009">
    <property type="protein sequence ID" value="MBA0837831.1"/>
    <property type="molecule type" value="Genomic_DNA"/>
</dbReference>
<accession>A0A7J9JUH0</accession>
<dbReference type="PANTHER" id="PTHR12242:SF10">
    <property type="entry name" value="TRANSMEMBRANE PROTEIN"/>
    <property type="match status" value="1"/>
</dbReference>
<dbReference type="Proteomes" id="UP000593575">
    <property type="component" value="Unassembled WGS sequence"/>
</dbReference>
<feature type="transmembrane region" description="Helical" evidence="1">
    <location>
        <begin position="20"/>
        <end position="48"/>
    </location>
</feature>
<gene>
    <name evidence="2" type="ORF">Goarm_009949</name>
</gene>
<protein>
    <submittedName>
        <fullName evidence="2">Uncharacterized protein</fullName>
    </submittedName>
</protein>
<comment type="caution">
    <text evidence="2">The sequence shown here is derived from an EMBL/GenBank/DDBJ whole genome shotgun (WGS) entry which is preliminary data.</text>
</comment>